<dbReference type="InterPro" id="IPR036390">
    <property type="entry name" value="WH_DNA-bd_sf"/>
</dbReference>
<dbReference type="EMBL" id="BAABCJ010000005">
    <property type="protein sequence ID" value="GAA3707990.1"/>
    <property type="molecule type" value="Genomic_DNA"/>
</dbReference>
<proteinExistence type="predicted"/>
<name>A0ABP7DR81_9MICC</name>
<organism evidence="3 4">
    <name type="scientific">Zhihengliuella alba</name>
    <dbReference type="NCBI Taxonomy" id="547018"/>
    <lineage>
        <taxon>Bacteria</taxon>
        <taxon>Bacillati</taxon>
        <taxon>Actinomycetota</taxon>
        <taxon>Actinomycetes</taxon>
        <taxon>Micrococcales</taxon>
        <taxon>Micrococcaceae</taxon>
        <taxon>Zhihengliuella</taxon>
    </lineage>
</organism>
<protein>
    <recommendedName>
        <fullName evidence="2">HTH arsR-type domain-containing protein</fullName>
    </recommendedName>
</protein>
<accession>A0ABP7DR81</accession>
<sequence length="152" mass="16590">MITGYQARTTAEPGSVESGSIEPGNVESGSIEPRSAAPMTAELSEAEVDRIFRALADATRRDIVRRTLSSEATISELAGDYDMSFAAVQKHVTALEAAGLVVKEARGRERVVRGAPERIERIQDLLRGFEEIWRGRIGRMDDLFAEDPPTTG</sequence>
<dbReference type="RefSeq" id="WP_344884401.1">
    <property type="nucleotide sequence ID" value="NZ_BAABCJ010000005.1"/>
</dbReference>
<dbReference type="InterPro" id="IPR001845">
    <property type="entry name" value="HTH_ArsR_DNA-bd_dom"/>
</dbReference>
<feature type="region of interest" description="Disordered" evidence="1">
    <location>
        <begin position="1"/>
        <end position="35"/>
    </location>
</feature>
<evidence type="ECO:0000313" key="4">
    <source>
        <dbReference type="Proteomes" id="UP001501536"/>
    </source>
</evidence>
<evidence type="ECO:0000256" key="1">
    <source>
        <dbReference type="SAM" id="MobiDB-lite"/>
    </source>
</evidence>
<dbReference type="PANTHER" id="PTHR38600:SF2">
    <property type="entry name" value="SLL0088 PROTEIN"/>
    <property type="match status" value="1"/>
</dbReference>
<dbReference type="Gene3D" id="1.10.10.10">
    <property type="entry name" value="Winged helix-like DNA-binding domain superfamily/Winged helix DNA-binding domain"/>
    <property type="match status" value="1"/>
</dbReference>
<keyword evidence="4" id="KW-1185">Reference proteome</keyword>
<dbReference type="PROSITE" id="PS50987">
    <property type="entry name" value="HTH_ARSR_2"/>
    <property type="match status" value="1"/>
</dbReference>
<evidence type="ECO:0000259" key="2">
    <source>
        <dbReference type="PROSITE" id="PS50987"/>
    </source>
</evidence>
<dbReference type="InterPro" id="IPR036388">
    <property type="entry name" value="WH-like_DNA-bd_sf"/>
</dbReference>
<dbReference type="SUPFAM" id="SSF46785">
    <property type="entry name" value="Winged helix' DNA-binding domain"/>
    <property type="match status" value="1"/>
</dbReference>
<dbReference type="CDD" id="cd00090">
    <property type="entry name" value="HTH_ARSR"/>
    <property type="match status" value="1"/>
</dbReference>
<dbReference type="PANTHER" id="PTHR38600">
    <property type="entry name" value="TRANSCRIPTIONAL REGULATORY PROTEIN"/>
    <property type="match status" value="1"/>
</dbReference>
<gene>
    <name evidence="3" type="ORF">GCM10022377_22280</name>
</gene>
<evidence type="ECO:0000313" key="3">
    <source>
        <dbReference type="EMBL" id="GAA3707990.1"/>
    </source>
</evidence>
<reference evidence="4" key="1">
    <citation type="journal article" date="2019" name="Int. J. Syst. Evol. Microbiol.">
        <title>The Global Catalogue of Microorganisms (GCM) 10K type strain sequencing project: providing services to taxonomists for standard genome sequencing and annotation.</title>
        <authorList>
            <consortium name="The Broad Institute Genomics Platform"/>
            <consortium name="The Broad Institute Genome Sequencing Center for Infectious Disease"/>
            <person name="Wu L."/>
            <person name="Ma J."/>
        </authorList>
    </citation>
    <scope>NUCLEOTIDE SEQUENCE [LARGE SCALE GENOMIC DNA]</scope>
    <source>
        <strain evidence="4">JCM 16961</strain>
    </source>
</reference>
<dbReference type="SMART" id="SM00418">
    <property type="entry name" value="HTH_ARSR"/>
    <property type="match status" value="1"/>
</dbReference>
<feature type="domain" description="HTH arsR-type" evidence="2">
    <location>
        <begin position="40"/>
        <end position="134"/>
    </location>
</feature>
<dbReference type="Proteomes" id="UP001501536">
    <property type="component" value="Unassembled WGS sequence"/>
</dbReference>
<comment type="caution">
    <text evidence="3">The sequence shown here is derived from an EMBL/GenBank/DDBJ whole genome shotgun (WGS) entry which is preliminary data.</text>
</comment>
<dbReference type="InterPro" id="IPR011991">
    <property type="entry name" value="ArsR-like_HTH"/>
</dbReference>